<dbReference type="eggNOG" id="KOG3127">
    <property type="taxonomic scope" value="Eukaryota"/>
</dbReference>
<evidence type="ECO:0000256" key="10">
    <source>
        <dbReference type="ARBA" id="ARBA00049252"/>
    </source>
</evidence>
<proteinExistence type="inferred from homology"/>
<evidence type="ECO:0000256" key="3">
    <source>
        <dbReference type="ARBA" id="ARBA00012783"/>
    </source>
</evidence>
<keyword evidence="4" id="KW-0479">Metal-binding</keyword>
<gene>
    <name evidence="14" type="primary">CDADC1</name>
</gene>
<dbReference type="GeneTree" id="ENSGT00940000153676"/>
<keyword evidence="6" id="KW-0378">Hydrolase</keyword>
<dbReference type="EC" id="3.5.4.5" evidence="3"/>
<feature type="signal peptide" evidence="12">
    <location>
        <begin position="1"/>
        <end position="26"/>
    </location>
</feature>
<reference evidence="15" key="1">
    <citation type="submission" date="2011-08" db="EMBL/GenBank/DDBJ databases">
        <title>The draft genome of Latimeria chalumnae.</title>
        <authorList>
            <person name="Di Palma F."/>
            <person name="Alfoldi J."/>
            <person name="Johnson J."/>
            <person name="Berlin A."/>
            <person name="Gnerre S."/>
            <person name="Jaffe D."/>
            <person name="MacCallum I."/>
            <person name="Young S."/>
            <person name="Walker B.J."/>
            <person name="Lander E."/>
            <person name="Lindblad-Toh K."/>
        </authorList>
    </citation>
    <scope>NUCLEOTIDE SEQUENCE [LARGE SCALE GENOMIC DNA]</scope>
    <source>
        <strain evidence="15">Wild caught</strain>
    </source>
</reference>
<evidence type="ECO:0000256" key="7">
    <source>
        <dbReference type="ARBA" id="ARBA00022833"/>
    </source>
</evidence>
<feature type="chain" id="PRO_5003579562" description="Cytidine and dCMP deaminase domain-containing protein 1" evidence="12">
    <location>
        <begin position="27"/>
        <end position="485"/>
    </location>
</feature>
<sequence>GQCPRLSKVNLFTLLSLWMELFPTKEQLQQNEKIQVKLCYKLANFANIVKFTSLQAQNNNIASNIVKNKKNLICIHIHPCGGVEICFQGGRTPPKEGSKGTCNSFFTATPESTSIKFLVHTAGVNRISYWPADPEMSLLQSIRMNVISPDAELDAKAVERLKSNGRAHVSVLLQPLVCNMNHFVEETTKSSDFFQKLVKMGSFKVEDVFSEHKHKYLKEFEQCFLISEEEEHKYVLKTVGLENLCENPYFINLRQNMKDLILLLATVASGIPEHAGFGFYCDDLQRINEDENQSLPQGTARHCMIQARLLAYRTEDPKIGVGAVIWAEGKPSNCDGTGALYLIGCGCNAYPVGSEYADFPQMDDQQKDREIRKFRYIIHAEQNALTFRCQEMKEDEKTMIFITKCPCDECVPLIKGTGIKQIYTGDLDAGKVKADISYQKFVKLKDVKKLTWQQSPLVKSEILANGSMNDRFTDEELHPRKKICI</sequence>
<evidence type="ECO:0000256" key="9">
    <source>
        <dbReference type="ARBA" id="ARBA00041919"/>
    </source>
</evidence>
<keyword evidence="15" id="KW-1185">Reference proteome</keyword>
<dbReference type="Ensembl" id="ENSLACT00000008702.1">
    <property type="protein sequence ID" value="ENSLACP00000008634.1"/>
    <property type="gene ID" value="ENSLACG00000007631.1"/>
</dbReference>
<dbReference type="GO" id="GO:0004132">
    <property type="term" value="F:dCMP deaminase activity"/>
    <property type="evidence" value="ECO:0007669"/>
    <property type="project" value="TreeGrafter"/>
</dbReference>
<comment type="catalytic activity">
    <reaction evidence="11">
        <text>cytidine + H2O + H(+) = uridine + NH4(+)</text>
        <dbReference type="Rhea" id="RHEA:16069"/>
        <dbReference type="ChEBI" id="CHEBI:15377"/>
        <dbReference type="ChEBI" id="CHEBI:15378"/>
        <dbReference type="ChEBI" id="CHEBI:16704"/>
        <dbReference type="ChEBI" id="CHEBI:17562"/>
        <dbReference type="ChEBI" id="CHEBI:28938"/>
        <dbReference type="EC" id="3.5.4.5"/>
    </reaction>
</comment>
<dbReference type="EMBL" id="AFYH01112766">
    <property type="status" value="NOT_ANNOTATED_CDS"/>
    <property type="molecule type" value="Genomic_DNA"/>
</dbReference>
<accession>H3AG63</accession>
<evidence type="ECO:0000256" key="5">
    <source>
        <dbReference type="ARBA" id="ARBA00022737"/>
    </source>
</evidence>
<reference evidence="14" key="2">
    <citation type="submission" date="2025-08" db="UniProtKB">
        <authorList>
            <consortium name="Ensembl"/>
        </authorList>
    </citation>
    <scope>IDENTIFICATION</scope>
</reference>
<dbReference type="PROSITE" id="PS51747">
    <property type="entry name" value="CYT_DCMP_DEAMINASES_2"/>
    <property type="match status" value="1"/>
</dbReference>
<dbReference type="Pfam" id="PF00383">
    <property type="entry name" value="dCMP_cyt_deam_1"/>
    <property type="match status" value="1"/>
</dbReference>
<evidence type="ECO:0000313" key="14">
    <source>
        <dbReference type="Ensembl" id="ENSLACP00000008634.1"/>
    </source>
</evidence>
<evidence type="ECO:0000256" key="1">
    <source>
        <dbReference type="ARBA" id="ARBA00001947"/>
    </source>
</evidence>
<evidence type="ECO:0000256" key="12">
    <source>
        <dbReference type="SAM" id="SignalP"/>
    </source>
</evidence>
<dbReference type="FunCoup" id="H3AG63">
    <property type="interactions" value="1977"/>
</dbReference>
<dbReference type="EMBL" id="AFYH01112767">
    <property type="status" value="NOT_ANNOTATED_CDS"/>
    <property type="molecule type" value="Genomic_DNA"/>
</dbReference>
<dbReference type="InterPro" id="IPR015517">
    <property type="entry name" value="dCMP_deaminase-rel"/>
</dbReference>
<evidence type="ECO:0000259" key="13">
    <source>
        <dbReference type="PROSITE" id="PS51747"/>
    </source>
</evidence>
<dbReference type="STRING" id="7897.ENSLACP00000008634"/>
<dbReference type="HOGENOM" id="CLU_038832_1_0_1"/>
<keyword evidence="5" id="KW-0677">Repeat</keyword>
<dbReference type="EMBL" id="AFYH01112770">
    <property type="status" value="NOT_ANNOTATED_CDS"/>
    <property type="molecule type" value="Genomic_DNA"/>
</dbReference>
<keyword evidence="12" id="KW-0732">Signal</keyword>
<dbReference type="Bgee" id="ENSLACG00000007631">
    <property type="expression patterns" value="Expressed in muscle tissue and 6 other cell types or tissues"/>
</dbReference>
<feature type="domain" description="CMP/dCMP-type deaminase" evidence="13">
    <location>
        <begin position="298"/>
        <end position="455"/>
    </location>
</feature>
<dbReference type="EMBL" id="AFYH01112768">
    <property type="status" value="NOT_ANNOTATED_CDS"/>
    <property type="molecule type" value="Genomic_DNA"/>
</dbReference>
<dbReference type="GO" id="GO:0005737">
    <property type="term" value="C:cytoplasm"/>
    <property type="evidence" value="ECO:0007669"/>
    <property type="project" value="TreeGrafter"/>
</dbReference>
<dbReference type="SUPFAM" id="SSF53927">
    <property type="entry name" value="Cytidine deaminase-like"/>
    <property type="match status" value="1"/>
</dbReference>
<dbReference type="Gene3D" id="3.40.140.10">
    <property type="entry name" value="Cytidine Deaminase, domain 2"/>
    <property type="match status" value="1"/>
</dbReference>
<evidence type="ECO:0000256" key="4">
    <source>
        <dbReference type="ARBA" id="ARBA00022723"/>
    </source>
</evidence>
<dbReference type="EMBL" id="AFYH01112763">
    <property type="status" value="NOT_ANNOTATED_CDS"/>
    <property type="molecule type" value="Genomic_DNA"/>
</dbReference>
<dbReference type="Proteomes" id="UP000008672">
    <property type="component" value="Unassembled WGS sequence"/>
</dbReference>
<dbReference type="PANTHER" id="PTHR11086">
    <property type="entry name" value="DEOXYCYTIDYLATE DEAMINASE-RELATED"/>
    <property type="match status" value="1"/>
</dbReference>
<comment type="cofactor">
    <cofactor evidence="1">
        <name>Zn(2+)</name>
        <dbReference type="ChEBI" id="CHEBI:29105"/>
    </cofactor>
</comment>
<dbReference type="EMBL" id="AFYH01112764">
    <property type="status" value="NOT_ANNOTATED_CDS"/>
    <property type="molecule type" value="Genomic_DNA"/>
</dbReference>
<dbReference type="FunFam" id="3.40.140.10:FF:000028">
    <property type="entry name" value="Cytidine and dCMP deaminase domain containing 1"/>
    <property type="match status" value="1"/>
</dbReference>
<dbReference type="InterPro" id="IPR016193">
    <property type="entry name" value="Cytidine_deaminase-like"/>
</dbReference>
<evidence type="ECO:0000256" key="2">
    <source>
        <dbReference type="ARBA" id="ARBA00006576"/>
    </source>
</evidence>
<dbReference type="AlphaFoldDB" id="H3AG63"/>
<dbReference type="InParanoid" id="H3AG63"/>
<comment type="similarity">
    <text evidence="2">Belongs to the cytidine and deoxycytidylate deaminase family.</text>
</comment>
<dbReference type="EMBL" id="AFYH01112771">
    <property type="status" value="NOT_ANNOTATED_CDS"/>
    <property type="molecule type" value="Genomic_DNA"/>
</dbReference>
<dbReference type="EMBL" id="AFYH01112765">
    <property type="status" value="NOT_ANNOTATED_CDS"/>
    <property type="molecule type" value="Genomic_DNA"/>
</dbReference>
<dbReference type="InterPro" id="IPR016192">
    <property type="entry name" value="APOBEC/CMP_deaminase_Zn-bd"/>
</dbReference>
<dbReference type="PANTHER" id="PTHR11086:SF14">
    <property type="entry name" value="CYTIDINE AND DCMP DEAMINASE DOMAIN-CONTAINING PROTEIN 1"/>
    <property type="match status" value="1"/>
</dbReference>
<dbReference type="InterPro" id="IPR002125">
    <property type="entry name" value="CMP_dCMP_dom"/>
</dbReference>
<evidence type="ECO:0000256" key="11">
    <source>
        <dbReference type="ARBA" id="ARBA00049558"/>
    </source>
</evidence>
<dbReference type="EMBL" id="AFYH01112769">
    <property type="status" value="NOT_ANNOTATED_CDS"/>
    <property type="molecule type" value="Genomic_DNA"/>
</dbReference>
<dbReference type="PROSITE" id="PS00903">
    <property type="entry name" value="CYT_DCMP_DEAMINASES_1"/>
    <property type="match status" value="1"/>
</dbReference>
<evidence type="ECO:0000256" key="8">
    <source>
        <dbReference type="ARBA" id="ARBA00040574"/>
    </source>
</evidence>
<dbReference type="GO" id="GO:0008270">
    <property type="term" value="F:zinc ion binding"/>
    <property type="evidence" value="ECO:0007669"/>
    <property type="project" value="InterPro"/>
</dbReference>
<organism evidence="14 15">
    <name type="scientific">Latimeria chalumnae</name>
    <name type="common">Coelacanth</name>
    <dbReference type="NCBI Taxonomy" id="7897"/>
    <lineage>
        <taxon>Eukaryota</taxon>
        <taxon>Metazoa</taxon>
        <taxon>Chordata</taxon>
        <taxon>Craniata</taxon>
        <taxon>Vertebrata</taxon>
        <taxon>Euteleostomi</taxon>
        <taxon>Coelacanthiformes</taxon>
        <taxon>Coelacanthidae</taxon>
        <taxon>Latimeria</taxon>
    </lineage>
</organism>
<name>H3AG63_LATCH</name>
<evidence type="ECO:0000256" key="6">
    <source>
        <dbReference type="ARBA" id="ARBA00022801"/>
    </source>
</evidence>
<comment type="catalytic activity">
    <reaction evidence="10">
        <text>2'-deoxycytidine + H2O + H(+) = 2'-deoxyuridine + NH4(+)</text>
        <dbReference type="Rhea" id="RHEA:13433"/>
        <dbReference type="ChEBI" id="CHEBI:15377"/>
        <dbReference type="ChEBI" id="CHEBI:15378"/>
        <dbReference type="ChEBI" id="CHEBI:15698"/>
        <dbReference type="ChEBI" id="CHEBI:16450"/>
        <dbReference type="ChEBI" id="CHEBI:28938"/>
        <dbReference type="EC" id="3.5.4.5"/>
    </reaction>
</comment>
<protein>
    <recommendedName>
        <fullName evidence="8">Cytidine and dCMP deaminase domain-containing protein 1</fullName>
        <ecNumber evidence="3">3.5.4.5</ecNumber>
    </recommendedName>
    <alternativeName>
        <fullName evidence="9">Cytidine deaminase</fullName>
    </alternativeName>
</protein>
<dbReference type="OMA" id="ITHIYTT"/>
<evidence type="ECO:0000313" key="15">
    <source>
        <dbReference type="Proteomes" id="UP000008672"/>
    </source>
</evidence>
<keyword evidence="7" id="KW-0862">Zinc</keyword>
<reference evidence="14" key="3">
    <citation type="submission" date="2025-09" db="UniProtKB">
        <authorList>
            <consortium name="Ensembl"/>
        </authorList>
    </citation>
    <scope>IDENTIFICATION</scope>
</reference>